<reference evidence="1 2" key="1">
    <citation type="submission" date="2019-08" db="EMBL/GenBank/DDBJ databases">
        <title>The genome sequence of a newly discovered highly antifungal drug resistant Aspergillus species, Aspergillus tanneri NIH 1004.</title>
        <authorList>
            <person name="Mounaud S."/>
            <person name="Singh I."/>
            <person name="Joardar V."/>
            <person name="Pakala S."/>
            <person name="Pakala S."/>
            <person name="Venepally P."/>
            <person name="Chung J.K."/>
            <person name="Losada L."/>
            <person name="Nierman W.C."/>
        </authorList>
    </citation>
    <scope>NUCLEOTIDE SEQUENCE [LARGE SCALE GENOMIC DNA]</scope>
    <source>
        <strain evidence="1 2">NIH1004</strain>
    </source>
</reference>
<dbReference type="AlphaFoldDB" id="A0A5M9M4C0"/>
<dbReference type="RefSeq" id="XP_033420923.1">
    <property type="nucleotide sequence ID" value="XM_033576259.1"/>
</dbReference>
<gene>
    <name evidence="1" type="ORF">ATNIH1004_011697</name>
</gene>
<evidence type="ECO:0000313" key="1">
    <source>
        <dbReference type="EMBL" id="KAA8641561.1"/>
    </source>
</evidence>
<proteinExistence type="predicted"/>
<organism evidence="1 2">
    <name type="scientific">Aspergillus tanneri</name>
    <dbReference type="NCBI Taxonomy" id="1220188"/>
    <lineage>
        <taxon>Eukaryota</taxon>
        <taxon>Fungi</taxon>
        <taxon>Dikarya</taxon>
        <taxon>Ascomycota</taxon>
        <taxon>Pezizomycotina</taxon>
        <taxon>Eurotiomycetes</taxon>
        <taxon>Eurotiomycetidae</taxon>
        <taxon>Eurotiales</taxon>
        <taxon>Aspergillaceae</taxon>
        <taxon>Aspergillus</taxon>
        <taxon>Aspergillus subgen. Circumdati</taxon>
    </lineage>
</organism>
<comment type="caution">
    <text evidence="1">The sequence shown here is derived from an EMBL/GenBank/DDBJ whole genome shotgun (WGS) entry which is preliminary data.</text>
</comment>
<sequence length="91" mass="9645">MFDCSTRLDGRGVQARTIAGGVFTTTVQASGSYARGTSLPLMLACTMSAPRCFLARPRQVSKPLTPEAPLFLDLTAFHAAEVSLADKKAVV</sequence>
<name>A0A5M9M4C0_9EURO</name>
<dbReference type="GeneID" id="54334398"/>
<dbReference type="EMBL" id="QUQM01000009">
    <property type="protein sequence ID" value="KAA8641561.1"/>
    <property type="molecule type" value="Genomic_DNA"/>
</dbReference>
<accession>A0A5M9M4C0</accession>
<evidence type="ECO:0000313" key="2">
    <source>
        <dbReference type="Proteomes" id="UP000324241"/>
    </source>
</evidence>
<protein>
    <submittedName>
        <fullName evidence="1">Uncharacterized protein</fullName>
    </submittedName>
</protein>
<dbReference type="Proteomes" id="UP000324241">
    <property type="component" value="Unassembled WGS sequence"/>
</dbReference>